<evidence type="ECO:0000256" key="1">
    <source>
        <dbReference type="SAM" id="MobiDB-lite"/>
    </source>
</evidence>
<organism evidence="2 3">
    <name type="scientific">Pseudoteredinibacter isoporae</name>
    <dbReference type="NCBI Taxonomy" id="570281"/>
    <lineage>
        <taxon>Bacteria</taxon>
        <taxon>Pseudomonadati</taxon>
        <taxon>Pseudomonadota</taxon>
        <taxon>Gammaproteobacteria</taxon>
        <taxon>Cellvibrionales</taxon>
        <taxon>Cellvibrionaceae</taxon>
        <taxon>Pseudoteredinibacter</taxon>
    </lineage>
</organism>
<proteinExistence type="predicted"/>
<dbReference type="EMBL" id="JACHHT010000001">
    <property type="protein sequence ID" value="MBB6520709.1"/>
    <property type="molecule type" value="Genomic_DNA"/>
</dbReference>
<accession>A0A7X0JRZ8</accession>
<protein>
    <submittedName>
        <fullName evidence="2">Uncharacterized protein</fullName>
    </submittedName>
</protein>
<sequence>MQAQLPETSSEENQLWEDSWQDTDWSGEKTTVEWRGFSEFALGAFSKPSPSPNGNSLTEWRNQVSASTYWGEQYLSAKLELLYDDVDDNPLQLNWRELYIDTAINESFNLRLGKQILTWGTGDFVFLNDFFPKNWQAMFSGREDEYLKSPSTSAKFSYYSNAFNADIVWTPTFHSDIYISGERFAYAHPEFSEPVSSPRVIADEPGRQLSNGQLALRLTKNHKSIEYAAYFYRGLYTQPSSFNPDNGLQYFSALNTYGASIRAPVAGGIANTEIAYWQSRDDQSGTNPWVPNSQLKILVGFERELMPDFTAAMQWFSELTLDYAAAKASQADNMPIANRWHHNLTLRLNYLSMQQKLSWSLFAFYSPDENDFYLKPKISYRHNDQWSFTLGANEFGGGNLQQQWGQFKPSSSVYFRVRFSY</sequence>
<feature type="region of interest" description="Disordered" evidence="1">
    <location>
        <begin position="1"/>
        <end position="25"/>
    </location>
</feature>
<keyword evidence="3" id="KW-1185">Reference proteome</keyword>
<dbReference type="Proteomes" id="UP000528457">
    <property type="component" value="Unassembled WGS sequence"/>
</dbReference>
<evidence type="ECO:0000313" key="2">
    <source>
        <dbReference type="EMBL" id="MBB6520709.1"/>
    </source>
</evidence>
<name>A0A7X0JRZ8_9GAMM</name>
<dbReference type="InParanoid" id="A0A7X0JRZ8"/>
<comment type="caution">
    <text evidence="2">The sequence shown here is derived from an EMBL/GenBank/DDBJ whole genome shotgun (WGS) entry which is preliminary data.</text>
</comment>
<feature type="compositionally biased region" description="Polar residues" evidence="1">
    <location>
        <begin position="1"/>
        <end position="13"/>
    </location>
</feature>
<evidence type="ECO:0000313" key="3">
    <source>
        <dbReference type="Proteomes" id="UP000528457"/>
    </source>
</evidence>
<dbReference type="RefSeq" id="WP_166850452.1">
    <property type="nucleotide sequence ID" value="NZ_JAAONY010000001.1"/>
</dbReference>
<gene>
    <name evidence="2" type="ORF">HNR48_000987</name>
</gene>
<dbReference type="AlphaFoldDB" id="A0A7X0JRZ8"/>
<reference evidence="2 3" key="1">
    <citation type="submission" date="2020-08" db="EMBL/GenBank/DDBJ databases">
        <title>Genomic Encyclopedia of Type Strains, Phase IV (KMG-IV): sequencing the most valuable type-strain genomes for metagenomic binning, comparative biology and taxonomic classification.</title>
        <authorList>
            <person name="Goeker M."/>
        </authorList>
    </citation>
    <scope>NUCLEOTIDE SEQUENCE [LARGE SCALE GENOMIC DNA]</scope>
    <source>
        <strain evidence="2 3">DSM 22368</strain>
    </source>
</reference>